<dbReference type="Proteomes" id="UP000814176">
    <property type="component" value="Unassembled WGS sequence"/>
</dbReference>
<proteinExistence type="predicted"/>
<keyword evidence="2" id="KW-1185">Reference proteome</keyword>
<sequence>MLPFVCIRIYMTSHKYIRQGDSWRSFDAHGCGESAARTVHHAVLCQTSAFLPVSHCNFKTCIKAPVLVRFLILAFQPFVHLQIPTPLSQLTSGMCTTECWGNQHRYGRCNHYVKQYETGIKKDCGSPTCGLSKAHKHTARQCNCPKVYQEEQRILNLIRYYCDACQSQGWKSIERESGRQY</sequence>
<evidence type="ECO:0000313" key="2">
    <source>
        <dbReference type="Proteomes" id="UP000814176"/>
    </source>
</evidence>
<evidence type="ECO:0000313" key="1">
    <source>
        <dbReference type="EMBL" id="KAH9833514.1"/>
    </source>
</evidence>
<dbReference type="RefSeq" id="XP_047776254.1">
    <property type="nucleotide sequence ID" value="XM_047916841.1"/>
</dbReference>
<reference evidence="1 2" key="1">
    <citation type="journal article" date="2021" name="Environ. Microbiol.">
        <title>Gene family expansions and transcriptome signatures uncover fungal adaptations to wood decay.</title>
        <authorList>
            <person name="Hage H."/>
            <person name="Miyauchi S."/>
            <person name="Viragh M."/>
            <person name="Drula E."/>
            <person name="Min B."/>
            <person name="Chaduli D."/>
            <person name="Navarro D."/>
            <person name="Favel A."/>
            <person name="Norest M."/>
            <person name="Lesage-Meessen L."/>
            <person name="Balint B."/>
            <person name="Merenyi Z."/>
            <person name="de Eugenio L."/>
            <person name="Morin E."/>
            <person name="Martinez A.T."/>
            <person name="Baldrian P."/>
            <person name="Stursova M."/>
            <person name="Martinez M.J."/>
            <person name="Novotny C."/>
            <person name="Magnuson J.K."/>
            <person name="Spatafora J.W."/>
            <person name="Maurice S."/>
            <person name="Pangilinan J."/>
            <person name="Andreopoulos W."/>
            <person name="LaButti K."/>
            <person name="Hundley H."/>
            <person name="Na H."/>
            <person name="Kuo A."/>
            <person name="Barry K."/>
            <person name="Lipzen A."/>
            <person name="Henrissat B."/>
            <person name="Riley R."/>
            <person name="Ahrendt S."/>
            <person name="Nagy L.G."/>
            <person name="Grigoriev I.V."/>
            <person name="Martin F."/>
            <person name="Rosso M.N."/>
        </authorList>
    </citation>
    <scope>NUCLEOTIDE SEQUENCE [LARGE SCALE GENOMIC DNA]</scope>
    <source>
        <strain evidence="1 2">CIRM-BRFM 1785</strain>
    </source>
</reference>
<organism evidence="1 2">
    <name type="scientific">Rhodofomes roseus</name>
    <dbReference type="NCBI Taxonomy" id="34475"/>
    <lineage>
        <taxon>Eukaryota</taxon>
        <taxon>Fungi</taxon>
        <taxon>Dikarya</taxon>
        <taxon>Basidiomycota</taxon>
        <taxon>Agaricomycotina</taxon>
        <taxon>Agaricomycetes</taxon>
        <taxon>Polyporales</taxon>
        <taxon>Rhodofomes</taxon>
    </lineage>
</organism>
<accession>A0ABQ8K8C1</accession>
<gene>
    <name evidence="1" type="ORF">C8Q71DRAFT_187073</name>
</gene>
<protein>
    <submittedName>
        <fullName evidence="1">Uncharacterized protein</fullName>
    </submittedName>
</protein>
<comment type="caution">
    <text evidence="1">The sequence shown here is derived from an EMBL/GenBank/DDBJ whole genome shotgun (WGS) entry which is preliminary data.</text>
</comment>
<dbReference type="GeneID" id="71997573"/>
<name>A0ABQ8K8C1_9APHY</name>
<dbReference type="EMBL" id="JADCUA010000018">
    <property type="protein sequence ID" value="KAH9833514.1"/>
    <property type="molecule type" value="Genomic_DNA"/>
</dbReference>